<dbReference type="RefSeq" id="WP_307210561.1">
    <property type="nucleotide sequence ID" value="NZ_JAUSSU010000025.1"/>
</dbReference>
<keyword evidence="2" id="KW-0238">DNA-binding</keyword>
<dbReference type="InterPro" id="IPR009057">
    <property type="entry name" value="Homeodomain-like_sf"/>
</dbReference>
<dbReference type="Gene3D" id="3.40.50.2300">
    <property type="match status" value="1"/>
</dbReference>
<evidence type="ECO:0000259" key="6">
    <source>
        <dbReference type="PROSITE" id="PS01124"/>
    </source>
</evidence>
<dbReference type="Pfam" id="PF00072">
    <property type="entry name" value="Response_reg"/>
    <property type="match status" value="1"/>
</dbReference>
<evidence type="ECO:0000256" key="5">
    <source>
        <dbReference type="SAM" id="Coils"/>
    </source>
</evidence>
<dbReference type="InterPro" id="IPR020449">
    <property type="entry name" value="Tscrpt_reg_AraC-type_HTH"/>
</dbReference>
<evidence type="ECO:0000256" key="4">
    <source>
        <dbReference type="PROSITE-ProRule" id="PRU00169"/>
    </source>
</evidence>
<dbReference type="Pfam" id="PF12833">
    <property type="entry name" value="HTH_18"/>
    <property type="match status" value="1"/>
</dbReference>
<keyword evidence="5" id="KW-0175">Coiled coil</keyword>
<feature type="domain" description="Response regulatory" evidence="7">
    <location>
        <begin position="3"/>
        <end position="120"/>
    </location>
</feature>
<dbReference type="Proteomes" id="UP001229346">
    <property type="component" value="Unassembled WGS sequence"/>
</dbReference>
<sequence length="481" mass="54836">MYKVFLVDDEELVIKSLKATVDWKGSGYEIAGYALSGEEAVEEIKRIRPDVIFSDIRMPGMNGLELKNRLDEAGVSAKFLIVSGLAEFALAQKAIQNGISGYCLKPFDRMEITGYLRKFKRELDTSRLLPEGELLDLIEAGTPEAHYRLRHELALAGVTGSENDGLRIMLSVRRDRLPIHESIPCLTLRIGYRKFIYVMAESDADQLMATFASEGHPFLNGIGFSKQGIDTAGFAQAIQDAELQAYQYFTLAESLAWEESWQSNDMKSAFGMLAEGDDQAFIAQLDSLQAMFRSGHLNIRHALLLYNDCISQLSRKGMGSNELYLYSFEQLAEQFEDVRDMIDDLKRLFQEEKDQNHHQVFMPPGRSSTFSVMLEYINEHFGEDITILGLSKQFNLNPNYISQLFRKELDKTFTEYLTGLRINRASELLRTTSIPINEIADQVGYKDYFYFSKMFKKIMGVPPRGYRYDQNQNIISNPAPF</sequence>
<dbReference type="SUPFAM" id="SSF46689">
    <property type="entry name" value="Homeodomain-like"/>
    <property type="match status" value="2"/>
</dbReference>
<dbReference type="SMART" id="SM00342">
    <property type="entry name" value="HTH_ARAC"/>
    <property type="match status" value="1"/>
</dbReference>
<dbReference type="Gene3D" id="1.10.10.60">
    <property type="entry name" value="Homeodomain-like"/>
    <property type="match status" value="2"/>
</dbReference>
<evidence type="ECO:0000313" key="8">
    <source>
        <dbReference type="EMBL" id="MDQ0116760.1"/>
    </source>
</evidence>
<dbReference type="CDD" id="cd17536">
    <property type="entry name" value="REC_YesN-like"/>
    <property type="match status" value="1"/>
</dbReference>
<dbReference type="PROSITE" id="PS50110">
    <property type="entry name" value="RESPONSE_REGULATORY"/>
    <property type="match status" value="1"/>
</dbReference>
<evidence type="ECO:0000256" key="2">
    <source>
        <dbReference type="ARBA" id="ARBA00023125"/>
    </source>
</evidence>
<evidence type="ECO:0000256" key="3">
    <source>
        <dbReference type="ARBA" id="ARBA00023163"/>
    </source>
</evidence>
<dbReference type="InterPro" id="IPR011006">
    <property type="entry name" value="CheY-like_superfamily"/>
</dbReference>
<dbReference type="InterPro" id="IPR018062">
    <property type="entry name" value="HTH_AraC-typ_CS"/>
</dbReference>
<evidence type="ECO:0000313" key="9">
    <source>
        <dbReference type="Proteomes" id="UP001229346"/>
    </source>
</evidence>
<feature type="modified residue" description="4-aspartylphosphate" evidence="4">
    <location>
        <position position="55"/>
    </location>
</feature>
<accession>A0ABT9UAV0</accession>
<dbReference type="PROSITE" id="PS00041">
    <property type="entry name" value="HTH_ARAC_FAMILY_1"/>
    <property type="match status" value="1"/>
</dbReference>
<dbReference type="EMBL" id="JAUSSU010000025">
    <property type="protein sequence ID" value="MDQ0116760.1"/>
    <property type="molecule type" value="Genomic_DNA"/>
</dbReference>
<dbReference type="PANTHER" id="PTHR43280:SF28">
    <property type="entry name" value="HTH-TYPE TRANSCRIPTIONAL ACTIVATOR RHAS"/>
    <property type="match status" value="1"/>
</dbReference>
<feature type="coiled-coil region" evidence="5">
    <location>
        <begin position="328"/>
        <end position="355"/>
    </location>
</feature>
<name>A0ABT9UAV0_PAEHA</name>
<dbReference type="PRINTS" id="PR00032">
    <property type="entry name" value="HTHARAC"/>
</dbReference>
<keyword evidence="4" id="KW-0597">Phosphoprotein</keyword>
<protein>
    <submittedName>
        <fullName evidence="8">Two-component system response regulator YesN</fullName>
    </submittedName>
</protein>
<dbReference type="SMART" id="SM00448">
    <property type="entry name" value="REC"/>
    <property type="match status" value="1"/>
</dbReference>
<evidence type="ECO:0000259" key="7">
    <source>
        <dbReference type="PROSITE" id="PS50110"/>
    </source>
</evidence>
<dbReference type="PANTHER" id="PTHR43280">
    <property type="entry name" value="ARAC-FAMILY TRANSCRIPTIONAL REGULATOR"/>
    <property type="match status" value="1"/>
</dbReference>
<keyword evidence="9" id="KW-1185">Reference proteome</keyword>
<keyword evidence="3" id="KW-0804">Transcription</keyword>
<reference evidence="8 9" key="1">
    <citation type="submission" date="2023-07" db="EMBL/GenBank/DDBJ databases">
        <title>Sorghum-associated microbial communities from plants grown in Nebraska, USA.</title>
        <authorList>
            <person name="Schachtman D."/>
        </authorList>
    </citation>
    <scope>NUCLEOTIDE SEQUENCE [LARGE SCALE GENOMIC DNA]</scope>
    <source>
        <strain evidence="8 9">CC482</strain>
    </source>
</reference>
<feature type="domain" description="HTH araC/xylS-type" evidence="6">
    <location>
        <begin position="371"/>
        <end position="469"/>
    </location>
</feature>
<dbReference type="InterPro" id="IPR018060">
    <property type="entry name" value="HTH_AraC"/>
</dbReference>
<organism evidence="8 9">
    <name type="scientific">Paenibacillus harenae</name>
    <dbReference type="NCBI Taxonomy" id="306543"/>
    <lineage>
        <taxon>Bacteria</taxon>
        <taxon>Bacillati</taxon>
        <taxon>Bacillota</taxon>
        <taxon>Bacilli</taxon>
        <taxon>Bacillales</taxon>
        <taxon>Paenibacillaceae</taxon>
        <taxon>Paenibacillus</taxon>
    </lineage>
</organism>
<dbReference type="InterPro" id="IPR001789">
    <property type="entry name" value="Sig_transdc_resp-reg_receiver"/>
</dbReference>
<comment type="caution">
    <text evidence="8">The sequence shown here is derived from an EMBL/GenBank/DDBJ whole genome shotgun (WGS) entry which is preliminary data.</text>
</comment>
<dbReference type="SUPFAM" id="SSF52172">
    <property type="entry name" value="CheY-like"/>
    <property type="match status" value="1"/>
</dbReference>
<proteinExistence type="predicted"/>
<keyword evidence="1" id="KW-0805">Transcription regulation</keyword>
<evidence type="ECO:0000256" key="1">
    <source>
        <dbReference type="ARBA" id="ARBA00023015"/>
    </source>
</evidence>
<gene>
    <name evidence="8" type="ORF">J2T15_006242</name>
</gene>
<dbReference type="PROSITE" id="PS01124">
    <property type="entry name" value="HTH_ARAC_FAMILY_2"/>
    <property type="match status" value="1"/>
</dbReference>